<sequence>MSVEAPKTVEETTPVETKPAEPSTELPTATTSEGVAATDAPKTEAATEATTAPVADEAKPVEEDLKKDETVVEAVPATEGVLGYKAPGFLKQFHFSKHFFWFSEEPLTAESLASYARSEKTGAAQNAAWARETGKGLLFHTKRAEDKAHPAGLIPLAEATNVTKEGVLGFSFDLQGKTHKFEAATAGDRDSWVVAVEKQVEESKTLKDDITGKESYKKNLDDYSKPAAVAAIAASRSKSKEPKKSLDANTATAAATTESKPEETPAEPAALPTEEKKKETPKESRSQSRKRTSIFGSLMGKKDETKEEKKAEDKVEKAEKKEEKKAEAEVKKDEAKEEHDPSKAAEAAAATAGAAAVAAGKLYLDVNTIRLTLLAPAAVASDKKEDKKEETATESTPTSPTDKKGKRGSVFGAFFNKKVTSPSAEKTEKEVGPTPPAKDDVPPVSDTAPKLDEPIENKPIDAAAVTAPANTDGAAEAPKETSTKPATEKKSSFLGFIKKPETKKEEPKEETPATKAVEPTPADEAAPATETTDAVKSEDTPAKEEKPAAEKDKRRTSLFGGLGTIKKKRDESEATENGTEKKREKSPLPSKIGGLFRKPSKAVKSEEPKTEEVKDETKAETTTDATTTEPAVATETPATEAKTETPATTDATESKIVGDVVPDSLTAKDSVATAPEVKATA</sequence>
<dbReference type="InterPro" id="IPR039712">
    <property type="entry name" value="Meu6"/>
</dbReference>
<dbReference type="VEuPathDB" id="FungiDB:HMPREF1541_00529"/>
<feature type="compositionally biased region" description="Basic and acidic residues" evidence="1">
    <location>
        <begin position="300"/>
        <end position="343"/>
    </location>
</feature>
<feature type="compositionally biased region" description="Basic and acidic residues" evidence="1">
    <location>
        <begin position="603"/>
        <end position="621"/>
    </location>
</feature>
<dbReference type="Pfam" id="PF15406">
    <property type="entry name" value="PH_6"/>
    <property type="match status" value="1"/>
</dbReference>
<dbReference type="InParanoid" id="W2SCJ9"/>
<feature type="compositionally biased region" description="Basic and acidic residues" evidence="1">
    <location>
        <begin position="498"/>
        <end position="512"/>
    </location>
</feature>
<accession>W2SCJ9</accession>
<feature type="compositionally biased region" description="Low complexity" evidence="1">
    <location>
        <begin position="1"/>
        <end position="22"/>
    </location>
</feature>
<dbReference type="GeneID" id="19967868"/>
<dbReference type="InterPro" id="IPR039483">
    <property type="entry name" value="Meu6_PH_dom"/>
</dbReference>
<feature type="region of interest" description="Disordered" evidence="1">
    <location>
        <begin position="231"/>
        <end position="355"/>
    </location>
</feature>
<feature type="compositionally biased region" description="Low complexity" evidence="1">
    <location>
        <begin position="622"/>
        <end position="651"/>
    </location>
</feature>
<reference evidence="3 4" key="1">
    <citation type="submission" date="2013-03" db="EMBL/GenBank/DDBJ databases">
        <title>The Genome Sequence of Phialophora europaea CBS 101466.</title>
        <authorList>
            <consortium name="The Broad Institute Genomics Platform"/>
            <person name="Cuomo C."/>
            <person name="de Hoog S."/>
            <person name="Gorbushina A."/>
            <person name="Walker B."/>
            <person name="Young S.K."/>
            <person name="Zeng Q."/>
            <person name="Gargeya S."/>
            <person name="Fitzgerald M."/>
            <person name="Haas B."/>
            <person name="Abouelleil A."/>
            <person name="Allen A.W."/>
            <person name="Alvarado L."/>
            <person name="Arachchi H.M."/>
            <person name="Berlin A.M."/>
            <person name="Chapman S.B."/>
            <person name="Gainer-Dewar J."/>
            <person name="Goldberg J."/>
            <person name="Griggs A."/>
            <person name="Gujja S."/>
            <person name="Hansen M."/>
            <person name="Howarth C."/>
            <person name="Imamovic A."/>
            <person name="Ireland A."/>
            <person name="Larimer J."/>
            <person name="McCowan C."/>
            <person name="Murphy C."/>
            <person name="Pearson M."/>
            <person name="Poon T.W."/>
            <person name="Priest M."/>
            <person name="Roberts A."/>
            <person name="Saif S."/>
            <person name="Shea T."/>
            <person name="Sisk P."/>
            <person name="Sykes S."/>
            <person name="Wortman J."/>
            <person name="Nusbaum C."/>
            <person name="Birren B."/>
        </authorList>
    </citation>
    <scope>NUCLEOTIDE SEQUENCE [LARGE SCALE GENOMIC DNA]</scope>
    <source>
        <strain evidence="3 4">CBS 101466</strain>
    </source>
</reference>
<dbReference type="EMBL" id="KB822711">
    <property type="protein sequence ID" value="ETN46345.1"/>
    <property type="molecule type" value="Genomic_DNA"/>
</dbReference>
<dbReference type="AlphaFoldDB" id="W2SCJ9"/>
<feature type="compositionally biased region" description="Basic and acidic residues" evidence="1">
    <location>
        <begin position="381"/>
        <end position="391"/>
    </location>
</feature>
<evidence type="ECO:0000313" key="4">
    <source>
        <dbReference type="Proteomes" id="UP000030752"/>
    </source>
</evidence>
<protein>
    <recommendedName>
        <fullName evidence="2">Meiotic expression up-regulated protein 6 PH domain-containing protein</fullName>
    </recommendedName>
</protein>
<feature type="compositionally biased region" description="Low complexity" evidence="1">
    <location>
        <begin position="35"/>
        <end position="55"/>
    </location>
</feature>
<feature type="compositionally biased region" description="Basic and acidic residues" evidence="1">
    <location>
        <begin position="425"/>
        <end position="441"/>
    </location>
</feature>
<feature type="compositionally biased region" description="Basic and acidic residues" evidence="1">
    <location>
        <begin position="533"/>
        <end position="555"/>
    </location>
</feature>
<feature type="region of interest" description="Disordered" evidence="1">
    <location>
        <begin position="375"/>
        <end position="654"/>
    </location>
</feature>
<dbReference type="HOGENOM" id="CLU_014855_0_0_1"/>
<feature type="domain" description="Meiotic expression up-regulated protein 6 PH" evidence="2">
    <location>
        <begin position="92"/>
        <end position="198"/>
    </location>
</feature>
<feature type="compositionally biased region" description="Low complexity" evidence="1">
    <location>
        <begin position="513"/>
        <end position="532"/>
    </location>
</feature>
<dbReference type="OrthoDB" id="5593352at2759"/>
<feature type="compositionally biased region" description="Basic and acidic residues" evidence="1">
    <location>
        <begin position="449"/>
        <end position="459"/>
    </location>
</feature>
<evidence type="ECO:0000256" key="1">
    <source>
        <dbReference type="SAM" id="MobiDB-lite"/>
    </source>
</evidence>
<dbReference type="eggNOG" id="ENOG502S2JB">
    <property type="taxonomic scope" value="Eukaryota"/>
</dbReference>
<feature type="compositionally biased region" description="Basic and acidic residues" evidence="1">
    <location>
        <begin position="477"/>
        <end position="491"/>
    </location>
</feature>
<feature type="compositionally biased region" description="Low complexity" evidence="1">
    <location>
        <begin position="344"/>
        <end position="355"/>
    </location>
</feature>
<feature type="region of interest" description="Disordered" evidence="1">
    <location>
        <begin position="1"/>
        <end position="59"/>
    </location>
</feature>
<dbReference type="Proteomes" id="UP000030752">
    <property type="component" value="Unassembled WGS sequence"/>
</dbReference>
<keyword evidence="4" id="KW-1185">Reference proteome</keyword>
<feature type="compositionally biased region" description="Basic and acidic residues" evidence="1">
    <location>
        <begin position="568"/>
        <end position="586"/>
    </location>
</feature>
<feature type="compositionally biased region" description="Basic and acidic residues" evidence="1">
    <location>
        <begin position="273"/>
        <end position="286"/>
    </location>
</feature>
<gene>
    <name evidence="3" type="ORF">HMPREF1541_00529</name>
</gene>
<evidence type="ECO:0000313" key="3">
    <source>
        <dbReference type="EMBL" id="ETN46345.1"/>
    </source>
</evidence>
<proteinExistence type="predicted"/>
<name>W2SCJ9_CYPE1</name>
<dbReference type="PANTHER" id="PTHR42073:SF1">
    <property type="entry name" value="MEIOTIC EXPRESSION UP-REGULATED PROTEIN 6"/>
    <property type="match status" value="1"/>
</dbReference>
<dbReference type="PANTHER" id="PTHR42073">
    <property type="entry name" value="MEIOTIC EXPRESSION UP-REGULATED PROTEIN 6"/>
    <property type="match status" value="1"/>
</dbReference>
<dbReference type="RefSeq" id="XP_008711057.1">
    <property type="nucleotide sequence ID" value="XM_008712835.1"/>
</dbReference>
<organism evidence="3 4">
    <name type="scientific">Cyphellophora europaea (strain CBS 101466)</name>
    <name type="common">Phialophora europaea</name>
    <dbReference type="NCBI Taxonomy" id="1220924"/>
    <lineage>
        <taxon>Eukaryota</taxon>
        <taxon>Fungi</taxon>
        <taxon>Dikarya</taxon>
        <taxon>Ascomycota</taxon>
        <taxon>Pezizomycotina</taxon>
        <taxon>Eurotiomycetes</taxon>
        <taxon>Chaetothyriomycetidae</taxon>
        <taxon>Chaetothyriales</taxon>
        <taxon>Cyphellophoraceae</taxon>
        <taxon>Cyphellophora</taxon>
    </lineage>
</organism>
<evidence type="ECO:0000259" key="2">
    <source>
        <dbReference type="Pfam" id="PF15406"/>
    </source>
</evidence>